<evidence type="ECO:0000313" key="3">
    <source>
        <dbReference type="Proteomes" id="UP000693970"/>
    </source>
</evidence>
<dbReference type="Proteomes" id="UP000693970">
    <property type="component" value="Unassembled WGS sequence"/>
</dbReference>
<gene>
    <name evidence="2" type="ORF">IV203_036730</name>
</gene>
<protein>
    <recommendedName>
        <fullName evidence="4">EF-hand domain-containing protein</fullName>
    </recommendedName>
</protein>
<name>A0A9K3LH75_9STRA</name>
<organism evidence="2 3">
    <name type="scientific">Nitzschia inconspicua</name>
    <dbReference type="NCBI Taxonomy" id="303405"/>
    <lineage>
        <taxon>Eukaryota</taxon>
        <taxon>Sar</taxon>
        <taxon>Stramenopiles</taxon>
        <taxon>Ochrophyta</taxon>
        <taxon>Bacillariophyta</taxon>
        <taxon>Bacillariophyceae</taxon>
        <taxon>Bacillariophycidae</taxon>
        <taxon>Bacillariales</taxon>
        <taxon>Bacillariaceae</taxon>
        <taxon>Nitzschia</taxon>
    </lineage>
</organism>
<dbReference type="AlphaFoldDB" id="A0A9K3LH75"/>
<feature type="region of interest" description="Disordered" evidence="1">
    <location>
        <begin position="185"/>
        <end position="240"/>
    </location>
</feature>
<dbReference type="EMBL" id="JAGRRH010000013">
    <property type="protein sequence ID" value="KAG7361629.1"/>
    <property type="molecule type" value="Genomic_DNA"/>
</dbReference>
<comment type="caution">
    <text evidence="2">The sequence shown here is derived from an EMBL/GenBank/DDBJ whole genome shotgun (WGS) entry which is preliminary data.</text>
</comment>
<reference evidence="2" key="1">
    <citation type="journal article" date="2021" name="Sci. Rep.">
        <title>Diploid genomic architecture of Nitzschia inconspicua, an elite biomass production diatom.</title>
        <authorList>
            <person name="Oliver A."/>
            <person name="Podell S."/>
            <person name="Pinowska A."/>
            <person name="Traller J.C."/>
            <person name="Smith S.R."/>
            <person name="McClure R."/>
            <person name="Beliaev A."/>
            <person name="Bohutskyi P."/>
            <person name="Hill E.A."/>
            <person name="Rabines A."/>
            <person name="Zheng H."/>
            <person name="Allen L.Z."/>
            <person name="Kuo A."/>
            <person name="Grigoriev I.V."/>
            <person name="Allen A.E."/>
            <person name="Hazlebeck D."/>
            <person name="Allen E.E."/>
        </authorList>
    </citation>
    <scope>NUCLEOTIDE SEQUENCE</scope>
    <source>
        <strain evidence="2">Hildebrandi</strain>
    </source>
</reference>
<reference evidence="2" key="2">
    <citation type="submission" date="2021-04" db="EMBL/GenBank/DDBJ databases">
        <authorList>
            <person name="Podell S."/>
        </authorList>
    </citation>
    <scope>NUCLEOTIDE SEQUENCE</scope>
    <source>
        <strain evidence="2">Hildebrandi</strain>
    </source>
</reference>
<evidence type="ECO:0008006" key="4">
    <source>
        <dbReference type="Google" id="ProtNLM"/>
    </source>
</evidence>
<evidence type="ECO:0000256" key="1">
    <source>
        <dbReference type="SAM" id="MobiDB-lite"/>
    </source>
</evidence>
<feature type="compositionally biased region" description="Low complexity" evidence="1">
    <location>
        <begin position="199"/>
        <end position="225"/>
    </location>
</feature>
<dbReference type="OrthoDB" id="56869at2759"/>
<sequence>MKFYKVLSGATAATLVVVVATVTVTLTTMMMIMTAATSAVMVSAYTFDPLNNMWKPSGARRSSSFASSFAPHPSEVEAPPVFEEEVIRAQYSTWAGHYHNGVNEEHGESFQQKSLVQIEYNKRTGEVSLVDHDGIITKEDYQNLMRAISTGNANDAQELKNVVEGKTTTGLDVVDADVTLGTTHFVDGEDIDPNDVIDTSSQEVQTQTTTTTTQPQPSHHATTTTEYRHHHHHHHQHHEDVAAAAQTFQTYAIPQTQLQDQQYQQLQQIQHHQQHHYQHPGYSHSMMTFQPQMQALQPQPQGPNVHTTAVADSVPETTPQNGGWGFNDRRTTFIN</sequence>
<evidence type="ECO:0000313" key="2">
    <source>
        <dbReference type="EMBL" id="KAG7361629.1"/>
    </source>
</evidence>
<keyword evidence="3" id="KW-1185">Reference proteome</keyword>
<proteinExistence type="predicted"/>
<accession>A0A9K3LH75</accession>